<dbReference type="PANTHER" id="PTHR13318">
    <property type="entry name" value="PARTNER OF PAIRED, ISOFORM B-RELATED"/>
    <property type="match status" value="1"/>
</dbReference>
<dbReference type="SUPFAM" id="SSF81383">
    <property type="entry name" value="F-box domain"/>
    <property type="match status" value="1"/>
</dbReference>
<dbReference type="Pfam" id="PF00076">
    <property type="entry name" value="RRM_1"/>
    <property type="match status" value="1"/>
</dbReference>
<dbReference type="SUPFAM" id="SSF54928">
    <property type="entry name" value="RNA-binding domain, RBD"/>
    <property type="match status" value="1"/>
</dbReference>
<dbReference type="Gene3D" id="1.20.1280.50">
    <property type="match status" value="1"/>
</dbReference>
<dbReference type="InterPro" id="IPR006553">
    <property type="entry name" value="Leu-rich_rpt_Cys-con_subtyp"/>
</dbReference>
<dbReference type="InterPro" id="IPR032675">
    <property type="entry name" value="LRR_dom_sf"/>
</dbReference>
<evidence type="ECO:0000256" key="3">
    <source>
        <dbReference type="SAM" id="MobiDB-lite"/>
    </source>
</evidence>
<keyword evidence="5" id="KW-1185">Reference proteome</keyword>
<dbReference type="Pfam" id="PF25372">
    <property type="entry name" value="DUF7885"/>
    <property type="match status" value="1"/>
</dbReference>
<dbReference type="InterPro" id="IPR035979">
    <property type="entry name" value="RBD_domain_sf"/>
</dbReference>
<gene>
    <name evidence="6" type="primary">LOC101852492</name>
</gene>
<feature type="region of interest" description="Disordered" evidence="3">
    <location>
        <begin position="65"/>
        <end position="92"/>
    </location>
</feature>
<dbReference type="GeneID" id="101852492"/>
<dbReference type="PROSITE" id="PS50102">
    <property type="entry name" value="RRM"/>
    <property type="match status" value="1"/>
</dbReference>
<dbReference type="InterPro" id="IPR057207">
    <property type="entry name" value="FBXL15_LRR"/>
</dbReference>
<dbReference type="Gene3D" id="3.30.70.330">
    <property type="match status" value="1"/>
</dbReference>
<evidence type="ECO:0000313" key="5">
    <source>
        <dbReference type="Proteomes" id="UP000694888"/>
    </source>
</evidence>
<name>A0ABM1A4T0_APLCA</name>
<proteinExistence type="predicted"/>
<accession>A0ABM1A4T0</accession>
<dbReference type="Proteomes" id="UP000694888">
    <property type="component" value="Unplaced"/>
</dbReference>
<evidence type="ECO:0000256" key="2">
    <source>
        <dbReference type="PROSITE-ProRule" id="PRU00176"/>
    </source>
</evidence>
<dbReference type="SUPFAM" id="SSF52047">
    <property type="entry name" value="RNI-like"/>
    <property type="match status" value="1"/>
</dbReference>
<dbReference type="Pfam" id="PF13516">
    <property type="entry name" value="LRR_6"/>
    <property type="match status" value="1"/>
</dbReference>
<dbReference type="SMART" id="SM00367">
    <property type="entry name" value="LRR_CC"/>
    <property type="match status" value="8"/>
</dbReference>
<dbReference type="InterPro" id="IPR001611">
    <property type="entry name" value="Leu-rich_rpt"/>
</dbReference>
<dbReference type="InterPro" id="IPR012677">
    <property type="entry name" value="Nucleotide-bd_a/b_plait_sf"/>
</dbReference>
<keyword evidence="2" id="KW-0694">RNA-binding</keyword>
<evidence type="ECO:0000259" key="4">
    <source>
        <dbReference type="PROSITE" id="PS50102"/>
    </source>
</evidence>
<dbReference type="Gene3D" id="3.80.10.10">
    <property type="entry name" value="Ribonuclease Inhibitor"/>
    <property type="match status" value="2"/>
</dbReference>
<feature type="domain" description="RRM" evidence="4">
    <location>
        <begin position="1"/>
        <end position="65"/>
    </location>
</feature>
<dbReference type="InterPro" id="IPR036047">
    <property type="entry name" value="F-box-like_dom_sf"/>
</dbReference>
<reference evidence="6" key="1">
    <citation type="submission" date="2025-08" db="UniProtKB">
        <authorList>
            <consortium name="RefSeq"/>
        </authorList>
    </citation>
    <scope>IDENTIFICATION</scope>
</reference>
<dbReference type="RefSeq" id="XP_012940838.1">
    <property type="nucleotide sequence ID" value="XM_013085384.2"/>
</dbReference>
<evidence type="ECO:0000256" key="1">
    <source>
        <dbReference type="ARBA" id="ARBA00022786"/>
    </source>
</evidence>
<protein>
    <submittedName>
        <fullName evidence="6">F-box/LRR-repeat protein 2</fullName>
    </submittedName>
</protein>
<feature type="compositionally biased region" description="Acidic residues" evidence="3">
    <location>
        <begin position="576"/>
        <end position="599"/>
    </location>
</feature>
<dbReference type="InterPro" id="IPR000504">
    <property type="entry name" value="RRM_dom"/>
</dbReference>
<dbReference type="SMART" id="SM00360">
    <property type="entry name" value="RRM"/>
    <property type="match status" value="1"/>
</dbReference>
<sequence>MLRDVFSQFGRVLFAKIVFDHATKQPKGFGFVEFEKSVAARKALSANPESLQVFDRMLRVRPVVHNRQRGKSNSESSSGKDSNTAQKANPCDLDGHDERLPMTCGTQGAPFDILSDDELVLILTYLGFIDRIRVERVCSRWQTCALRAAKTERHLTLYKEFRTFGAFSENIFHKIMSRCSQNLKSLDISQVSSRFGNRSLSIIGQCCSNIEQLDMSGVAADNHGLEELANGCKNLKSLTINRCYPVGEKGVANLFRKCQKLEKFVCMENQIINGKFLKYAQPSMKTLCLGDCHKLTDEGVMNIVQRCPNLQDLELDHCSRLSLETLNAVVKSLHHLRVFSMGANPPDISKDPAPHTVHHLVNPNLLISLNVQNTGLEDRDFSLVCRRCVNIVDLDISCNKLTDKSVTQISNLKHLEVLNACHLQNITDESLLDTVNRGNLRKLLLQGSKTISDRIMLEAAMKCPQLEEIDVAGNPFVTYESLECFHKAAEMRKGRKILCYFTMKTIPSSSSMDNRKGIRFIDYYRPKYSAKISWRCWSDQEAFDLSEHNMELLEARSYWPMSFNKVDATAYRDPDSDTDSSDFESTGGEDDDEFLLNDDPLEAERFEMS</sequence>
<feature type="region of interest" description="Disordered" evidence="3">
    <location>
        <begin position="570"/>
        <end position="599"/>
    </location>
</feature>
<feature type="compositionally biased region" description="Low complexity" evidence="3">
    <location>
        <begin position="71"/>
        <end position="83"/>
    </location>
</feature>
<evidence type="ECO:0000313" key="6">
    <source>
        <dbReference type="RefSeq" id="XP_012940838.1"/>
    </source>
</evidence>
<keyword evidence="1" id="KW-0833">Ubl conjugation pathway</keyword>
<organism evidence="5 6">
    <name type="scientific">Aplysia californica</name>
    <name type="common">California sea hare</name>
    <dbReference type="NCBI Taxonomy" id="6500"/>
    <lineage>
        <taxon>Eukaryota</taxon>
        <taxon>Metazoa</taxon>
        <taxon>Spiralia</taxon>
        <taxon>Lophotrochozoa</taxon>
        <taxon>Mollusca</taxon>
        <taxon>Gastropoda</taxon>
        <taxon>Heterobranchia</taxon>
        <taxon>Euthyneura</taxon>
        <taxon>Tectipleura</taxon>
        <taxon>Aplysiida</taxon>
        <taxon>Aplysioidea</taxon>
        <taxon>Aplysiidae</taxon>
        <taxon>Aplysia</taxon>
    </lineage>
</organism>